<gene>
    <name evidence="3" type="ORF">GCM10009798_39060</name>
</gene>
<sequence>MPRHHAEGDPWVVLQLLQAPGSARVARSSLRSELTAAGLAHDLVADAQLIMGELVANAVEHGRADREGMIEVAWLLTTDRLLVRVRDSGSGARLAPGSLDIGHAGPEDRGRGLALVDRLSDAWSADTHRAGTQVTATLMRGDR</sequence>
<keyword evidence="4" id="KW-1185">Reference proteome</keyword>
<evidence type="ECO:0000313" key="3">
    <source>
        <dbReference type="EMBL" id="GAA1974011.1"/>
    </source>
</evidence>
<feature type="domain" description="Histidine kinase/HSP90-like ATPase" evidence="2">
    <location>
        <begin position="20"/>
        <end position="137"/>
    </location>
</feature>
<dbReference type="EMBL" id="BAAAPB010000005">
    <property type="protein sequence ID" value="GAA1974011.1"/>
    <property type="molecule type" value="Genomic_DNA"/>
</dbReference>
<organism evidence="3 4">
    <name type="scientific">Nocardioides panacihumi</name>
    <dbReference type="NCBI Taxonomy" id="400774"/>
    <lineage>
        <taxon>Bacteria</taxon>
        <taxon>Bacillati</taxon>
        <taxon>Actinomycetota</taxon>
        <taxon>Actinomycetes</taxon>
        <taxon>Propionibacteriales</taxon>
        <taxon>Nocardioidaceae</taxon>
        <taxon>Nocardioides</taxon>
    </lineage>
</organism>
<dbReference type="InterPro" id="IPR050267">
    <property type="entry name" value="Anti-sigma-factor_SerPK"/>
</dbReference>
<dbReference type="PANTHER" id="PTHR35526">
    <property type="entry name" value="ANTI-SIGMA-F FACTOR RSBW-RELATED"/>
    <property type="match status" value="1"/>
</dbReference>
<evidence type="ECO:0000256" key="1">
    <source>
        <dbReference type="ARBA" id="ARBA00022527"/>
    </source>
</evidence>
<accession>A0ABN2RSH7</accession>
<evidence type="ECO:0000313" key="4">
    <source>
        <dbReference type="Proteomes" id="UP001500571"/>
    </source>
</evidence>
<dbReference type="InterPro" id="IPR003594">
    <property type="entry name" value="HATPase_dom"/>
</dbReference>
<proteinExistence type="predicted"/>
<dbReference type="Pfam" id="PF13581">
    <property type="entry name" value="HATPase_c_2"/>
    <property type="match status" value="1"/>
</dbReference>
<dbReference type="InterPro" id="IPR036890">
    <property type="entry name" value="HATPase_C_sf"/>
</dbReference>
<reference evidence="3 4" key="1">
    <citation type="journal article" date="2019" name="Int. J. Syst. Evol. Microbiol.">
        <title>The Global Catalogue of Microorganisms (GCM) 10K type strain sequencing project: providing services to taxonomists for standard genome sequencing and annotation.</title>
        <authorList>
            <consortium name="The Broad Institute Genomics Platform"/>
            <consortium name="The Broad Institute Genome Sequencing Center for Infectious Disease"/>
            <person name="Wu L."/>
            <person name="Ma J."/>
        </authorList>
    </citation>
    <scope>NUCLEOTIDE SEQUENCE [LARGE SCALE GENOMIC DNA]</scope>
    <source>
        <strain evidence="3 4">JCM 15309</strain>
    </source>
</reference>
<comment type="caution">
    <text evidence="3">The sequence shown here is derived from an EMBL/GenBank/DDBJ whole genome shotgun (WGS) entry which is preliminary data.</text>
</comment>
<keyword evidence="1" id="KW-0723">Serine/threonine-protein kinase</keyword>
<evidence type="ECO:0000259" key="2">
    <source>
        <dbReference type="Pfam" id="PF13581"/>
    </source>
</evidence>
<dbReference type="PANTHER" id="PTHR35526:SF3">
    <property type="entry name" value="ANTI-SIGMA-F FACTOR RSBW"/>
    <property type="match status" value="1"/>
</dbReference>
<keyword evidence="1" id="KW-0418">Kinase</keyword>
<name>A0ABN2RSH7_9ACTN</name>
<dbReference type="RefSeq" id="WP_344047798.1">
    <property type="nucleotide sequence ID" value="NZ_BAAAPB010000005.1"/>
</dbReference>
<dbReference type="Proteomes" id="UP001500571">
    <property type="component" value="Unassembled WGS sequence"/>
</dbReference>
<protein>
    <recommendedName>
        <fullName evidence="2">Histidine kinase/HSP90-like ATPase domain-containing protein</fullName>
    </recommendedName>
</protein>
<keyword evidence="1" id="KW-0808">Transferase</keyword>
<dbReference type="Gene3D" id="3.30.565.10">
    <property type="entry name" value="Histidine kinase-like ATPase, C-terminal domain"/>
    <property type="match status" value="1"/>
</dbReference>
<dbReference type="CDD" id="cd16936">
    <property type="entry name" value="HATPase_RsbW-like"/>
    <property type="match status" value="1"/>
</dbReference>
<dbReference type="SUPFAM" id="SSF55874">
    <property type="entry name" value="ATPase domain of HSP90 chaperone/DNA topoisomerase II/histidine kinase"/>
    <property type="match status" value="1"/>
</dbReference>